<dbReference type="PANTHER" id="PTHR35095:SF1">
    <property type="entry name" value="OS05G0143300 PROTEIN"/>
    <property type="match status" value="1"/>
</dbReference>
<feature type="compositionally biased region" description="Basic residues" evidence="1">
    <location>
        <begin position="296"/>
        <end position="307"/>
    </location>
</feature>
<dbReference type="PANTHER" id="PTHR35095">
    <property type="entry name" value="OS05G0143300 PROTEIN"/>
    <property type="match status" value="1"/>
</dbReference>
<proteinExistence type="predicted"/>
<evidence type="ECO:0000313" key="3">
    <source>
        <dbReference type="Proteomes" id="UP000734854"/>
    </source>
</evidence>
<sequence>MAEFSLLASTGLLPTILQQDHQGFYKAPSKNLSVGTDMMDDWNAGRACSLLFLILQEFHSALPFHGIKQEAPKSGSVQFNAHQFEKLLLPMYMLLEKNQSSRIYPMIEQNVLMDVQDPHVSSVLFSFGIAEKCIRNEKIMEFLSSRSKFAEGKDLDVSTISEVMGLYDEAIDMLHPHRVLLDDKFSVYDAEMTDPHHPLHIPKQITPELQLDFVRNLPDIYFTEHPDGQLLLPDNVAKIEDLVSIVAEFDLPKRSPTGCKKSLLVPYFTRRGRGRSQALKQVTSATVAPLKGPGVPKRKAMSKKKKKSAEQDPYQRNSFHALERLLSVLLNENGCTSILSLKKSGPEISQLLTKISATIAGTGLAIIFAVACKVACGRVALCATKVFSTGFGLGLFWLSRAINGLRDTFVYLSKNSGKMNLKEEEIAGMVKRSMNEILFRVMALVAVTLLRFA</sequence>
<dbReference type="EMBL" id="JACMSC010000012">
    <property type="protein sequence ID" value="KAG6497826.1"/>
    <property type="molecule type" value="Genomic_DNA"/>
</dbReference>
<gene>
    <name evidence="2" type="ORF">ZIOFF_045732</name>
</gene>
<protein>
    <submittedName>
        <fullName evidence="2">Uncharacterized protein</fullName>
    </submittedName>
</protein>
<evidence type="ECO:0000256" key="1">
    <source>
        <dbReference type="SAM" id="MobiDB-lite"/>
    </source>
</evidence>
<keyword evidence="3" id="KW-1185">Reference proteome</keyword>
<feature type="region of interest" description="Disordered" evidence="1">
    <location>
        <begin position="290"/>
        <end position="313"/>
    </location>
</feature>
<dbReference type="AlphaFoldDB" id="A0A8J5G106"/>
<evidence type="ECO:0000313" key="2">
    <source>
        <dbReference type="EMBL" id="KAG6497826.1"/>
    </source>
</evidence>
<accession>A0A8J5G106</accession>
<reference evidence="2 3" key="1">
    <citation type="submission" date="2020-08" db="EMBL/GenBank/DDBJ databases">
        <title>Plant Genome Project.</title>
        <authorList>
            <person name="Zhang R.-G."/>
        </authorList>
    </citation>
    <scope>NUCLEOTIDE SEQUENCE [LARGE SCALE GENOMIC DNA]</scope>
    <source>
        <tissue evidence="2">Rhizome</tissue>
    </source>
</reference>
<comment type="caution">
    <text evidence="2">The sequence shown here is derived from an EMBL/GenBank/DDBJ whole genome shotgun (WGS) entry which is preliminary data.</text>
</comment>
<organism evidence="2 3">
    <name type="scientific">Zingiber officinale</name>
    <name type="common">Ginger</name>
    <name type="synonym">Amomum zingiber</name>
    <dbReference type="NCBI Taxonomy" id="94328"/>
    <lineage>
        <taxon>Eukaryota</taxon>
        <taxon>Viridiplantae</taxon>
        <taxon>Streptophyta</taxon>
        <taxon>Embryophyta</taxon>
        <taxon>Tracheophyta</taxon>
        <taxon>Spermatophyta</taxon>
        <taxon>Magnoliopsida</taxon>
        <taxon>Liliopsida</taxon>
        <taxon>Zingiberales</taxon>
        <taxon>Zingiberaceae</taxon>
        <taxon>Zingiber</taxon>
    </lineage>
</organism>
<dbReference type="Proteomes" id="UP000734854">
    <property type="component" value="Unassembled WGS sequence"/>
</dbReference>
<name>A0A8J5G106_ZINOF</name>